<evidence type="ECO:0000256" key="7">
    <source>
        <dbReference type="ARBA" id="ARBA00022801"/>
    </source>
</evidence>
<sequence length="152" mass="16467">MNPAHLLVPATVFVSLLAASAIPLQPLNLYQFGNMIKCTIPGSRPLLDYSNYGCYCGLGGSGTPVDQLDRCCQTHDLCYSQAKKHPACTSPLDSPYIKIYSYTCSEGTLTCTGDNDACGAFVCNCDRSAAICFAGAPYNKVYKNFNKNEYCK</sequence>
<dbReference type="GO" id="GO:0005509">
    <property type="term" value="F:calcium ion binding"/>
    <property type="evidence" value="ECO:0007669"/>
    <property type="project" value="InterPro"/>
</dbReference>
<feature type="active site" evidence="20">
    <location>
        <position position="126"/>
    </location>
</feature>
<dbReference type="SUPFAM" id="SSF48619">
    <property type="entry name" value="Phospholipase A2, PLA2"/>
    <property type="match status" value="1"/>
</dbReference>
<evidence type="ECO:0000256" key="3">
    <source>
        <dbReference type="ARBA" id="ARBA00013278"/>
    </source>
</evidence>
<dbReference type="InterPro" id="IPR001211">
    <property type="entry name" value="PLA2"/>
</dbReference>
<reference evidence="26" key="1">
    <citation type="journal article" name="Toxins">
        <title>Electric Blue: Molecular Evolution of Three-Finger Toxins in the Long-Glanded Coral Snake Species Calliophis bivirgatus.</title>
        <authorList>
            <person name="Dashevsky D."/>
            <person name="Rokyta D."/>
            <person name="Frank N."/>
            <person name="Nouwens A."/>
            <person name="Fry B.G."/>
        </authorList>
    </citation>
    <scope>NUCLEOTIDE SEQUENCE</scope>
    <source>
        <tissue evidence="26">Venom gland</tissue>
    </source>
</reference>
<evidence type="ECO:0000256" key="22">
    <source>
        <dbReference type="PIRSR" id="PIRSR601211-3"/>
    </source>
</evidence>
<dbReference type="GO" id="GO:0005543">
    <property type="term" value="F:phospholipid binding"/>
    <property type="evidence" value="ECO:0007669"/>
    <property type="project" value="TreeGrafter"/>
</dbReference>
<comment type="catalytic activity">
    <reaction evidence="14">
        <text>1-hexadecanoyl-2-(9Z-octadecenoyl)-sn-glycero-3-phospho-(1'-sn-glycerol) + H2O = 1-hexadecanoyl-sn-glycero-3-phospho-(1'-sn-glycerol) + (9Z)-octadecenoate + H(+)</text>
        <dbReference type="Rhea" id="RHEA:40919"/>
        <dbReference type="ChEBI" id="CHEBI:15377"/>
        <dbReference type="ChEBI" id="CHEBI:15378"/>
        <dbReference type="ChEBI" id="CHEBI:30823"/>
        <dbReference type="ChEBI" id="CHEBI:72841"/>
        <dbReference type="ChEBI" id="CHEBI:75158"/>
    </reaction>
    <physiologicalReaction direction="left-to-right" evidence="14">
        <dbReference type="Rhea" id="RHEA:40920"/>
    </physiologicalReaction>
</comment>
<evidence type="ECO:0000256" key="19">
    <source>
        <dbReference type="ARBA" id="ARBA00049039"/>
    </source>
</evidence>
<dbReference type="InterPro" id="IPR033112">
    <property type="entry name" value="PLA2_Asp_AS"/>
</dbReference>
<evidence type="ECO:0000256" key="15">
    <source>
        <dbReference type="ARBA" id="ARBA00048221"/>
    </source>
</evidence>
<keyword evidence="5 21" id="KW-0479">Metal-binding</keyword>
<comment type="catalytic activity">
    <reaction evidence="1">
        <text>a 1,2-diacyl-sn-glycero-3-phosphocholine + H2O = a 1-acyl-sn-glycero-3-phosphocholine + a fatty acid + H(+)</text>
        <dbReference type="Rhea" id="RHEA:15801"/>
        <dbReference type="ChEBI" id="CHEBI:15377"/>
        <dbReference type="ChEBI" id="CHEBI:15378"/>
        <dbReference type="ChEBI" id="CHEBI:28868"/>
        <dbReference type="ChEBI" id="CHEBI:57643"/>
        <dbReference type="ChEBI" id="CHEBI:58168"/>
        <dbReference type="EC" id="3.1.1.4"/>
    </reaction>
</comment>
<evidence type="ECO:0000256" key="18">
    <source>
        <dbReference type="ARBA" id="ARBA00048699"/>
    </source>
</evidence>
<feature type="disulfide bond" evidence="22">
    <location>
        <begin position="56"/>
        <end position="72"/>
    </location>
</feature>
<dbReference type="GO" id="GO:0016042">
    <property type="term" value="P:lipid catabolic process"/>
    <property type="evidence" value="ECO:0007669"/>
    <property type="project" value="UniProtKB-KW"/>
</dbReference>
<feature type="disulfide bond" evidence="22">
    <location>
        <begin position="88"/>
        <end position="118"/>
    </location>
</feature>
<evidence type="ECO:0000256" key="21">
    <source>
        <dbReference type="PIRSR" id="PIRSR601211-2"/>
    </source>
</evidence>
<comment type="similarity">
    <text evidence="23">Belongs to the phospholipase A2 family.</text>
</comment>
<name>A0A898INH4_CALBG</name>
<dbReference type="Gene3D" id="1.20.90.10">
    <property type="entry name" value="Phospholipase A2 domain"/>
    <property type="match status" value="1"/>
</dbReference>
<evidence type="ECO:0000256" key="4">
    <source>
        <dbReference type="ARBA" id="ARBA00022525"/>
    </source>
</evidence>
<feature type="signal peptide" evidence="24">
    <location>
        <begin position="1"/>
        <end position="21"/>
    </location>
</feature>
<evidence type="ECO:0000256" key="1">
    <source>
        <dbReference type="ARBA" id="ARBA00001604"/>
    </source>
</evidence>
<comment type="catalytic activity">
    <reaction evidence="19">
        <text>1-hexadecanoyl-2-(9Z,12Z-octadecadienoyl)-sn-glycero-3-phosphoethanolamine + H2O = 1-hexadecanoyl-sn-glycero-3-phosphoethanolamine + (9Z,12Z)-octadecadienoate + H(+)</text>
        <dbReference type="Rhea" id="RHEA:40815"/>
        <dbReference type="ChEBI" id="CHEBI:15377"/>
        <dbReference type="ChEBI" id="CHEBI:15378"/>
        <dbReference type="ChEBI" id="CHEBI:30245"/>
        <dbReference type="ChEBI" id="CHEBI:73004"/>
        <dbReference type="ChEBI" id="CHEBI:73008"/>
    </reaction>
    <physiologicalReaction direction="left-to-right" evidence="19">
        <dbReference type="Rhea" id="RHEA:40816"/>
    </physiologicalReaction>
</comment>
<evidence type="ECO:0000256" key="6">
    <source>
        <dbReference type="ARBA" id="ARBA00022729"/>
    </source>
</evidence>
<organism evidence="26">
    <name type="scientific">Calliophis bivirgatus</name>
    <name type="common">Blue Malaysian coral snake</name>
    <name type="synonym">Maticora bivirgata</name>
    <dbReference type="NCBI Taxonomy" id="8633"/>
    <lineage>
        <taxon>Eukaryota</taxon>
        <taxon>Metazoa</taxon>
        <taxon>Chordata</taxon>
        <taxon>Craniata</taxon>
        <taxon>Vertebrata</taxon>
        <taxon>Euteleostomi</taxon>
        <taxon>Lepidosauria</taxon>
        <taxon>Squamata</taxon>
        <taxon>Bifurcata</taxon>
        <taxon>Unidentata</taxon>
        <taxon>Episquamata</taxon>
        <taxon>Toxicofera</taxon>
        <taxon>Serpentes</taxon>
        <taxon>Colubroidea</taxon>
        <taxon>Elapidae</taxon>
        <taxon>Elapinae</taxon>
        <taxon>Calliophis</taxon>
    </lineage>
</organism>
<dbReference type="EC" id="3.1.1.4" evidence="3"/>
<keyword evidence="7" id="KW-0378">Hydrolase</keyword>
<dbReference type="PROSITE" id="PS00118">
    <property type="entry name" value="PA2_HIS"/>
    <property type="match status" value="1"/>
</dbReference>
<comment type="subcellular location">
    <subcellularLocation>
        <location evidence="2 24">Secreted</location>
    </subcellularLocation>
</comment>
<feature type="binding site" evidence="21">
    <location>
        <position position="57"/>
    </location>
    <ligand>
        <name>Ca(2+)</name>
        <dbReference type="ChEBI" id="CHEBI:29108"/>
    </ligand>
</feature>
<dbReference type="InterPro" id="IPR036444">
    <property type="entry name" value="PLipase_A2_dom_sf"/>
</dbReference>
<comment type="catalytic activity">
    <reaction evidence="17">
        <text>1-hexadecanoyl-2-(5Z,8Z,11Z,14Z-eicosatetraenoyl)-sn-glycero-3-phosphocholine + H2O = 1-hexadecanoyl-sn-glycero-3-phosphocholine + (5Z,8Z,11Z,14Z)-eicosatetraenoate + H(+)</text>
        <dbReference type="Rhea" id="RHEA:40427"/>
        <dbReference type="ChEBI" id="CHEBI:15377"/>
        <dbReference type="ChEBI" id="CHEBI:15378"/>
        <dbReference type="ChEBI" id="CHEBI:32395"/>
        <dbReference type="ChEBI" id="CHEBI:72998"/>
        <dbReference type="ChEBI" id="CHEBI:73003"/>
    </reaction>
    <physiologicalReaction direction="left-to-right" evidence="17">
        <dbReference type="Rhea" id="RHEA:40428"/>
    </physiologicalReaction>
</comment>
<evidence type="ECO:0000256" key="14">
    <source>
        <dbReference type="ARBA" id="ARBA00048015"/>
    </source>
</evidence>
<dbReference type="CDD" id="cd00125">
    <property type="entry name" value="PLA2c"/>
    <property type="match status" value="1"/>
</dbReference>
<evidence type="ECO:0000256" key="10">
    <source>
        <dbReference type="ARBA" id="ARBA00023098"/>
    </source>
</evidence>
<dbReference type="AlphaFoldDB" id="A0A898INH4"/>
<accession>A0A898INH4</accession>
<feature type="disulfide bond" evidence="22">
    <location>
        <begin position="71"/>
        <end position="132"/>
    </location>
</feature>
<evidence type="ECO:0000256" key="20">
    <source>
        <dbReference type="PIRSR" id="PIRSR601211-1"/>
    </source>
</evidence>
<evidence type="ECO:0000256" key="13">
    <source>
        <dbReference type="ARBA" id="ARBA00047535"/>
    </source>
</evidence>
<keyword evidence="4 24" id="KW-0964">Secreted</keyword>
<dbReference type="GO" id="GO:0005576">
    <property type="term" value="C:extracellular region"/>
    <property type="evidence" value="ECO:0007669"/>
    <property type="project" value="UniProtKB-SubCell"/>
</dbReference>
<dbReference type="GO" id="GO:0050482">
    <property type="term" value="P:arachidonate secretion"/>
    <property type="evidence" value="ECO:0007669"/>
    <property type="project" value="InterPro"/>
</dbReference>
<comment type="catalytic activity">
    <reaction evidence="13">
        <text>N,1-dihexadecanoyl-2-(9Z,12Z-octadecadienoyl)-sn-glycero-3-phosphoethanolamine + H2O = N,1-dihexadecanoyl-sn-glycero-3-phosphoethanolamine + (9Z,12Z)-octadecadienoate + H(+)</text>
        <dbReference type="Rhea" id="RHEA:56424"/>
        <dbReference type="ChEBI" id="CHEBI:15377"/>
        <dbReference type="ChEBI" id="CHEBI:15378"/>
        <dbReference type="ChEBI" id="CHEBI:30245"/>
        <dbReference type="ChEBI" id="CHEBI:85334"/>
        <dbReference type="ChEBI" id="CHEBI:85335"/>
    </reaction>
    <physiologicalReaction direction="left-to-right" evidence="13">
        <dbReference type="Rhea" id="RHEA:56425"/>
    </physiologicalReaction>
</comment>
<comment type="cofactor">
    <cofactor evidence="21">
        <name>Ca(2+)</name>
        <dbReference type="ChEBI" id="CHEBI:29108"/>
    </cofactor>
    <text evidence="21">Binds 1 Ca(2+) ion per subunit.</text>
</comment>
<evidence type="ECO:0000313" key="26">
    <source>
        <dbReference type="EMBL" id="QSI84032.1"/>
    </source>
</evidence>
<evidence type="ECO:0000256" key="23">
    <source>
        <dbReference type="RuleBase" id="RU003654"/>
    </source>
</evidence>
<evidence type="ECO:0000256" key="16">
    <source>
        <dbReference type="ARBA" id="ARBA00048227"/>
    </source>
</evidence>
<feature type="disulfide bond" evidence="22">
    <location>
        <begin position="54"/>
        <end position="151"/>
    </location>
</feature>
<evidence type="ECO:0000256" key="11">
    <source>
        <dbReference type="ARBA" id="ARBA00023157"/>
    </source>
</evidence>
<feature type="binding site" evidence="21">
    <location>
        <position position="76"/>
    </location>
    <ligand>
        <name>Ca(2+)</name>
        <dbReference type="ChEBI" id="CHEBI:29108"/>
    </ligand>
</feature>
<dbReference type="InterPro" id="IPR016090">
    <property type="entry name" value="PLA2-like_dom"/>
</dbReference>
<dbReference type="PRINTS" id="PR00389">
    <property type="entry name" value="PHPHLIPASEA2"/>
</dbReference>
<dbReference type="InterPro" id="IPR033113">
    <property type="entry name" value="PLA2_histidine"/>
</dbReference>
<dbReference type="Pfam" id="PF00068">
    <property type="entry name" value="Phospholip_A2_1"/>
    <property type="match status" value="1"/>
</dbReference>
<dbReference type="GO" id="GO:0006633">
    <property type="term" value="P:fatty acid biosynthetic process"/>
    <property type="evidence" value="ECO:0007669"/>
    <property type="project" value="TreeGrafter"/>
</dbReference>
<evidence type="ECO:0000259" key="25">
    <source>
        <dbReference type="SMART" id="SM00085"/>
    </source>
</evidence>
<dbReference type="PANTHER" id="PTHR11716">
    <property type="entry name" value="PHOSPHOLIPASE A2 FAMILY MEMBER"/>
    <property type="match status" value="1"/>
</dbReference>
<comment type="catalytic activity">
    <reaction evidence="16">
        <text>1,2-dihexadecanoyl-sn-glycero-3-phosphocholine + H2O = 1-hexadecanoyl-sn-glycero-3-phosphocholine + hexadecanoate + H(+)</text>
        <dbReference type="Rhea" id="RHEA:41223"/>
        <dbReference type="ChEBI" id="CHEBI:7896"/>
        <dbReference type="ChEBI" id="CHEBI:15377"/>
        <dbReference type="ChEBI" id="CHEBI:15378"/>
        <dbReference type="ChEBI" id="CHEBI:72998"/>
        <dbReference type="ChEBI" id="CHEBI:72999"/>
    </reaction>
    <physiologicalReaction direction="left-to-right" evidence="16">
        <dbReference type="Rhea" id="RHEA:41224"/>
    </physiologicalReaction>
</comment>
<feature type="disulfide bond" evidence="22">
    <location>
        <begin position="78"/>
        <end position="125"/>
    </location>
</feature>
<evidence type="ECO:0000256" key="24">
    <source>
        <dbReference type="RuleBase" id="RU361236"/>
    </source>
</evidence>
<evidence type="ECO:0000256" key="5">
    <source>
        <dbReference type="ARBA" id="ARBA00022723"/>
    </source>
</evidence>
<dbReference type="SMART" id="SM00085">
    <property type="entry name" value="PA2c"/>
    <property type="match status" value="1"/>
</dbReference>
<dbReference type="PANTHER" id="PTHR11716:SF94">
    <property type="entry name" value="PHOSPHOLIPASE A2"/>
    <property type="match status" value="1"/>
</dbReference>
<comment type="catalytic activity">
    <reaction evidence="15">
        <text>N-hexadecanoyl-1,2-di-(9Z-octadecenoyl)-sn-glycero-3-phosphoethanolamine + H2O = N-hexadecanoyl-1-(9Z-octadecenoyl)-sn-glycero-3-phosphoethanolamine + (9Z)-octadecenoate + H(+)</text>
        <dbReference type="Rhea" id="RHEA:45424"/>
        <dbReference type="ChEBI" id="CHEBI:15377"/>
        <dbReference type="ChEBI" id="CHEBI:15378"/>
        <dbReference type="ChEBI" id="CHEBI:30823"/>
        <dbReference type="ChEBI" id="CHEBI:78097"/>
        <dbReference type="ChEBI" id="CHEBI:85217"/>
    </reaction>
    <physiologicalReaction direction="left-to-right" evidence="15">
        <dbReference type="Rhea" id="RHEA:45425"/>
    </physiologicalReaction>
</comment>
<keyword evidence="10" id="KW-0443">Lipid metabolism</keyword>
<dbReference type="EMBL" id="MW575128">
    <property type="protein sequence ID" value="QSI84032.1"/>
    <property type="molecule type" value="mRNA"/>
</dbReference>
<keyword evidence="9" id="KW-0442">Lipid degradation</keyword>
<evidence type="ECO:0000256" key="17">
    <source>
        <dbReference type="ARBA" id="ARBA00048373"/>
    </source>
</evidence>
<dbReference type="GO" id="GO:0048146">
    <property type="term" value="P:positive regulation of fibroblast proliferation"/>
    <property type="evidence" value="ECO:0007669"/>
    <property type="project" value="TreeGrafter"/>
</dbReference>
<keyword evidence="6 24" id="KW-0732">Signal</keyword>
<evidence type="ECO:0000256" key="8">
    <source>
        <dbReference type="ARBA" id="ARBA00022837"/>
    </source>
</evidence>
<dbReference type="FunFam" id="1.20.90.10:FF:000011">
    <property type="entry name" value="Phospholipase A(2)"/>
    <property type="match status" value="1"/>
</dbReference>
<dbReference type="GO" id="GO:0047498">
    <property type="term" value="F:calcium-dependent phospholipase A2 activity"/>
    <property type="evidence" value="ECO:0007669"/>
    <property type="project" value="TreeGrafter"/>
</dbReference>
<dbReference type="GO" id="GO:0006644">
    <property type="term" value="P:phospholipid metabolic process"/>
    <property type="evidence" value="ECO:0007669"/>
    <property type="project" value="InterPro"/>
</dbReference>
<dbReference type="GO" id="GO:0005102">
    <property type="term" value="F:signaling receptor binding"/>
    <property type="evidence" value="ECO:0007669"/>
    <property type="project" value="UniProtKB-ARBA"/>
</dbReference>
<feature type="binding site" evidence="21">
    <location>
        <position position="59"/>
    </location>
    <ligand>
        <name>Ca(2+)</name>
        <dbReference type="ChEBI" id="CHEBI:29108"/>
    </ligand>
</feature>
<feature type="binding site" evidence="21">
    <location>
        <position position="55"/>
    </location>
    <ligand>
        <name>Ca(2+)</name>
        <dbReference type="ChEBI" id="CHEBI:29108"/>
    </ligand>
</feature>
<keyword evidence="8 21" id="KW-0106">Calcium</keyword>
<feature type="active site" evidence="20">
    <location>
        <position position="75"/>
    </location>
</feature>
<evidence type="ECO:0000256" key="2">
    <source>
        <dbReference type="ARBA" id="ARBA00004613"/>
    </source>
</evidence>
<evidence type="ECO:0000256" key="12">
    <source>
        <dbReference type="ARBA" id="ARBA00029903"/>
    </source>
</evidence>
<evidence type="ECO:0000256" key="9">
    <source>
        <dbReference type="ARBA" id="ARBA00022963"/>
    </source>
</evidence>
<proteinExistence type="evidence at transcript level"/>
<feature type="disulfide bond" evidence="22">
    <location>
        <begin position="111"/>
        <end position="123"/>
    </location>
</feature>
<comment type="catalytic activity">
    <reaction evidence="18">
        <text>1-hexadecanoyl-2-(9Z-octadecenoyl)-sn-glycero-3-phosphocholine + H2O = 1-hexadecanoyl-sn-glycero-3-phosphocholine + (9Z)-octadecenoate + H(+)</text>
        <dbReference type="Rhea" id="RHEA:38779"/>
        <dbReference type="ChEBI" id="CHEBI:15377"/>
        <dbReference type="ChEBI" id="CHEBI:15378"/>
        <dbReference type="ChEBI" id="CHEBI:30823"/>
        <dbReference type="ChEBI" id="CHEBI:72998"/>
        <dbReference type="ChEBI" id="CHEBI:73001"/>
    </reaction>
    <physiologicalReaction direction="left-to-right" evidence="18">
        <dbReference type="Rhea" id="RHEA:38780"/>
    </physiologicalReaction>
</comment>
<dbReference type="PROSITE" id="PS00119">
    <property type="entry name" value="PA2_ASP"/>
    <property type="match status" value="1"/>
</dbReference>
<feature type="chain" id="PRO_5033096980" description="phospholipase A2" evidence="24">
    <location>
        <begin position="22"/>
        <end position="152"/>
    </location>
</feature>
<feature type="domain" description="Phospholipase A2-like central" evidence="25">
    <location>
        <begin position="28"/>
        <end position="152"/>
    </location>
</feature>
<protein>
    <recommendedName>
        <fullName evidence="3">phospholipase A2</fullName>
        <ecNumber evidence="3">3.1.1.4</ecNumber>
    </recommendedName>
    <alternativeName>
        <fullName evidence="12">Phosphatidylcholine 2-acylhydrolase</fullName>
    </alternativeName>
</protein>
<keyword evidence="11 22" id="KW-1015">Disulfide bond</keyword>